<comment type="cofactor">
    <cofactor evidence="1">
        <name>[4Fe-4S] cluster</name>
        <dbReference type="ChEBI" id="CHEBI:49883"/>
    </cofactor>
</comment>
<evidence type="ECO:0000256" key="3">
    <source>
        <dbReference type="ARBA" id="ARBA00022723"/>
    </source>
</evidence>
<keyword evidence="4" id="KW-0408">Iron</keyword>
<evidence type="ECO:0000313" key="7">
    <source>
        <dbReference type="EMBL" id="OAD21253.1"/>
    </source>
</evidence>
<reference evidence="7 8" key="1">
    <citation type="submission" date="2016-05" db="EMBL/GenBank/DDBJ databases">
        <title>Single-cell genome of chain-forming Candidatus Thiomargarita nelsonii and comparison to other large sulfur-oxidizing bacteria.</title>
        <authorList>
            <person name="Winkel M."/>
            <person name="Salman V."/>
            <person name="Woyke T."/>
            <person name="Schulz-Vogt H."/>
            <person name="Richter M."/>
            <person name="Flood B."/>
            <person name="Bailey J."/>
            <person name="Amann R."/>
            <person name="Mussmann M."/>
        </authorList>
    </citation>
    <scope>NUCLEOTIDE SEQUENCE [LARGE SCALE GENOMIC DNA]</scope>
    <source>
        <strain evidence="7 8">THI036</strain>
    </source>
</reference>
<dbReference type="Proteomes" id="UP000076962">
    <property type="component" value="Unassembled WGS sequence"/>
</dbReference>
<keyword evidence="3" id="KW-0479">Metal-binding</keyword>
<name>A0A176RZL9_9GAMM</name>
<dbReference type="Gene3D" id="3.40.50.280">
    <property type="entry name" value="Cobalamin-binding domain"/>
    <property type="match status" value="1"/>
</dbReference>
<evidence type="ECO:0000256" key="1">
    <source>
        <dbReference type="ARBA" id="ARBA00001966"/>
    </source>
</evidence>
<keyword evidence="5" id="KW-0411">Iron-sulfur</keyword>
<gene>
    <name evidence="7" type="ORF">THIOM_002985</name>
</gene>
<comment type="caution">
    <text evidence="7">The sequence shown here is derived from an EMBL/GenBank/DDBJ whole genome shotgun (WGS) entry which is preliminary data.</text>
</comment>
<dbReference type="PANTHER" id="PTHR43409:SF7">
    <property type="entry name" value="BLL1977 PROTEIN"/>
    <property type="match status" value="1"/>
</dbReference>
<dbReference type="GO" id="GO:0051536">
    <property type="term" value="F:iron-sulfur cluster binding"/>
    <property type="evidence" value="ECO:0007669"/>
    <property type="project" value="UniProtKB-KW"/>
</dbReference>
<dbReference type="CDD" id="cd02068">
    <property type="entry name" value="radical_SAM_B12_BD"/>
    <property type="match status" value="1"/>
</dbReference>
<accession>A0A176RZL9</accession>
<sequence>MPPLTGIHLAAITPSQYVVNVIHQQVEPVNLDTEADVIALSFFTGFAPEAYRLALEFKKRGKWVVAGGSHVTFSPDEALQYCDSVVIGEAESVWTSLLQDIENEVLKPKYVGQSLPLEPV</sequence>
<organism evidence="7 8">
    <name type="scientific">Candidatus Thiomargarita nelsonii</name>
    <dbReference type="NCBI Taxonomy" id="1003181"/>
    <lineage>
        <taxon>Bacteria</taxon>
        <taxon>Pseudomonadati</taxon>
        <taxon>Pseudomonadota</taxon>
        <taxon>Gammaproteobacteria</taxon>
        <taxon>Thiotrichales</taxon>
        <taxon>Thiotrichaceae</taxon>
        <taxon>Thiomargarita</taxon>
    </lineage>
</organism>
<evidence type="ECO:0000256" key="4">
    <source>
        <dbReference type="ARBA" id="ARBA00023004"/>
    </source>
</evidence>
<dbReference type="PATRIC" id="fig|1003181.4.peg.4044"/>
<proteinExistence type="predicted"/>
<dbReference type="Pfam" id="PF02310">
    <property type="entry name" value="B12-binding"/>
    <property type="match status" value="1"/>
</dbReference>
<keyword evidence="8" id="KW-1185">Reference proteome</keyword>
<dbReference type="GO" id="GO:0005829">
    <property type="term" value="C:cytosol"/>
    <property type="evidence" value="ECO:0007669"/>
    <property type="project" value="TreeGrafter"/>
</dbReference>
<evidence type="ECO:0000256" key="5">
    <source>
        <dbReference type="ARBA" id="ARBA00023014"/>
    </source>
</evidence>
<dbReference type="EMBL" id="LUTY01001766">
    <property type="protein sequence ID" value="OAD21253.1"/>
    <property type="molecule type" value="Genomic_DNA"/>
</dbReference>
<dbReference type="InterPro" id="IPR006158">
    <property type="entry name" value="Cobalamin-bd"/>
</dbReference>
<evidence type="ECO:0000256" key="2">
    <source>
        <dbReference type="ARBA" id="ARBA00022691"/>
    </source>
</evidence>
<protein>
    <submittedName>
        <fullName evidence="7">Radical SAM domain protein</fullName>
    </submittedName>
</protein>
<dbReference type="AlphaFoldDB" id="A0A176RZL9"/>
<evidence type="ECO:0000313" key="8">
    <source>
        <dbReference type="Proteomes" id="UP000076962"/>
    </source>
</evidence>
<dbReference type="GO" id="GO:0031419">
    <property type="term" value="F:cobalamin binding"/>
    <property type="evidence" value="ECO:0007669"/>
    <property type="project" value="InterPro"/>
</dbReference>
<dbReference type="PANTHER" id="PTHR43409">
    <property type="entry name" value="ANAEROBIC MAGNESIUM-PROTOPORPHYRIN IX MONOMETHYL ESTER CYCLASE-RELATED"/>
    <property type="match status" value="1"/>
</dbReference>
<dbReference type="InterPro" id="IPR051198">
    <property type="entry name" value="BchE-like"/>
</dbReference>
<feature type="domain" description="B12-binding" evidence="6">
    <location>
        <begin position="1"/>
        <end position="108"/>
    </location>
</feature>
<dbReference type="GO" id="GO:0046872">
    <property type="term" value="F:metal ion binding"/>
    <property type="evidence" value="ECO:0007669"/>
    <property type="project" value="UniProtKB-KW"/>
</dbReference>
<keyword evidence="2" id="KW-0949">S-adenosyl-L-methionine</keyword>
<dbReference type="PROSITE" id="PS51332">
    <property type="entry name" value="B12_BINDING"/>
    <property type="match status" value="1"/>
</dbReference>
<evidence type="ECO:0000259" key="6">
    <source>
        <dbReference type="PROSITE" id="PS51332"/>
    </source>
</evidence>